<keyword evidence="2" id="KW-1133">Transmembrane helix</keyword>
<dbReference type="InterPro" id="IPR000668">
    <property type="entry name" value="Peptidase_C1A_C"/>
</dbReference>
<dbReference type="InterPro" id="IPR013128">
    <property type="entry name" value="Peptidase_C1A"/>
</dbReference>
<feature type="domain" description="Peptidase C1A papain C-terminal" evidence="3">
    <location>
        <begin position="434"/>
        <end position="664"/>
    </location>
</feature>
<dbReference type="AlphaFoldDB" id="A0AAD4MMX7"/>
<dbReference type="Pfam" id="PF00112">
    <property type="entry name" value="Peptidase_C1"/>
    <property type="match status" value="1"/>
</dbReference>
<proteinExistence type="inferred from homology"/>
<keyword evidence="5" id="KW-1185">Reference proteome</keyword>
<protein>
    <submittedName>
        <fullName evidence="4">Papain family cysteine protease domain-containing protein</fullName>
    </submittedName>
</protein>
<dbReference type="Gene3D" id="3.90.70.10">
    <property type="entry name" value="Cysteine proteinases"/>
    <property type="match status" value="1"/>
</dbReference>
<dbReference type="Proteomes" id="UP001201812">
    <property type="component" value="Unassembled WGS sequence"/>
</dbReference>
<dbReference type="Gene3D" id="3.20.20.80">
    <property type="entry name" value="Glycosidases"/>
    <property type="match status" value="1"/>
</dbReference>
<name>A0AAD4MMX7_9BILA</name>
<evidence type="ECO:0000256" key="1">
    <source>
        <dbReference type="ARBA" id="ARBA00008455"/>
    </source>
</evidence>
<dbReference type="EMBL" id="JAKKPZ010000146">
    <property type="protein sequence ID" value="KAI1700406.1"/>
    <property type="molecule type" value="Genomic_DNA"/>
</dbReference>
<organism evidence="4 5">
    <name type="scientific">Ditylenchus destructor</name>
    <dbReference type="NCBI Taxonomy" id="166010"/>
    <lineage>
        <taxon>Eukaryota</taxon>
        <taxon>Metazoa</taxon>
        <taxon>Ecdysozoa</taxon>
        <taxon>Nematoda</taxon>
        <taxon>Chromadorea</taxon>
        <taxon>Rhabditida</taxon>
        <taxon>Tylenchina</taxon>
        <taxon>Tylenchomorpha</taxon>
        <taxon>Sphaerularioidea</taxon>
        <taxon>Anguinidae</taxon>
        <taxon>Anguininae</taxon>
        <taxon>Ditylenchus</taxon>
    </lineage>
</organism>
<keyword evidence="4" id="KW-0378">Hydrolase</keyword>
<feature type="transmembrane region" description="Helical" evidence="2">
    <location>
        <begin position="32"/>
        <end position="49"/>
    </location>
</feature>
<keyword evidence="2" id="KW-0812">Transmembrane</keyword>
<dbReference type="SUPFAM" id="SSF51445">
    <property type="entry name" value="(Trans)glycosidases"/>
    <property type="match status" value="1"/>
</dbReference>
<gene>
    <name evidence="4" type="ORF">DdX_16742</name>
</gene>
<sequence length="666" mass="75559">MTNEFEVLAQDDADWSVSNRNRPRKFFWMRRIFPQVVVIGLILFIPVIYHHRNQQNQPEMLKQTAENDVSNAITDKNVPSFYCFPVSGETSPTMVQLFNDLHCSHVVYGFSSVYRGNLVLSNTPSKEFLESVSKAKVKTIFGVRDLQSQQFLTYEGWHTRIARDIVRYAHNMSYDGIFFDPEHLHMASEVFKNFMKKLIVEIDAVADENRRLFVVLGLGARFAPMVNKHLANMSNSYDAIYLWMRDVPSVANFREGSYVDPLESTTEVHEKDTISYNAEILANAGIERQKIIIGLTAWGRKYHGHQMGHGKLGAYDGTLPFTEIRWINRHIFGGVGFENLEVDDNQGICGHGSYPLHRSAWLYMIKSVRPVEELKELKELEKFVIEVNSVNGSWRAKFDPENVLTYAKIQGGSIWSDTELKSLPHGLKHTLESIPSEFDARTIWPKCSTIGAVQNQGACNSCWAVASTSVMSDRFCIARGTVVTLCNASKPYLAFGYYESTGIVTTQCLPYPVPPCNFNKEKKQPNLPFCGNTLAKPDRCKHECLFPKQINWNTDKRLGRAVYRVEGPEEIQKEMIVNGPVMAGLDVSKEFALYERGLLPLPLEGEKKYAHAIKLIGWSQIQTNGETVKYWIGVNSFGSTWGEDGLVKIRWTAIRKIVLASLPVLT</sequence>
<evidence type="ECO:0000256" key="2">
    <source>
        <dbReference type="SAM" id="Phobius"/>
    </source>
</evidence>
<dbReference type="PANTHER" id="PTHR12411">
    <property type="entry name" value="CYSTEINE PROTEASE FAMILY C1-RELATED"/>
    <property type="match status" value="1"/>
</dbReference>
<dbReference type="InterPro" id="IPR017853">
    <property type="entry name" value="GH"/>
</dbReference>
<dbReference type="InterPro" id="IPR038765">
    <property type="entry name" value="Papain-like_cys_pep_sf"/>
</dbReference>
<reference evidence="4" key="1">
    <citation type="submission" date="2022-01" db="EMBL/GenBank/DDBJ databases">
        <title>Genome Sequence Resource for Two Populations of Ditylenchus destructor, the Migratory Endoparasitic Phytonematode.</title>
        <authorList>
            <person name="Zhang H."/>
            <person name="Lin R."/>
            <person name="Xie B."/>
        </authorList>
    </citation>
    <scope>NUCLEOTIDE SEQUENCE</scope>
    <source>
        <strain evidence="4">BazhouSP</strain>
    </source>
</reference>
<evidence type="ECO:0000313" key="5">
    <source>
        <dbReference type="Proteomes" id="UP001201812"/>
    </source>
</evidence>
<evidence type="ECO:0000313" key="4">
    <source>
        <dbReference type="EMBL" id="KAI1700406.1"/>
    </source>
</evidence>
<keyword evidence="4" id="KW-0645">Protease</keyword>
<dbReference type="SMART" id="SM00645">
    <property type="entry name" value="Pept_C1"/>
    <property type="match status" value="1"/>
</dbReference>
<comment type="caution">
    <text evidence="4">The sequence shown here is derived from an EMBL/GenBank/DDBJ whole genome shotgun (WGS) entry which is preliminary data.</text>
</comment>
<accession>A0AAD4MMX7</accession>
<keyword evidence="2" id="KW-0472">Membrane</keyword>
<evidence type="ECO:0000259" key="3">
    <source>
        <dbReference type="SMART" id="SM00645"/>
    </source>
</evidence>
<dbReference type="GO" id="GO:0008234">
    <property type="term" value="F:cysteine-type peptidase activity"/>
    <property type="evidence" value="ECO:0007669"/>
    <property type="project" value="InterPro"/>
</dbReference>
<dbReference type="SUPFAM" id="SSF54001">
    <property type="entry name" value="Cysteine proteinases"/>
    <property type="match status" value="1"/>
</dbReference>
<comment type="similarity">
    <text evidence="1">Belongs to the peptidase C1 family.</text>
</comment>
<dbReference type="GO" id="GO:0006508">
    <property type="term" value="P:proteolysis"/>
    <property type="evidence" value="ECO:0007669"/>
    <property type="project" value="UniProtKB-KW"/>
</dbReference>